<accession>A0ACC0N3X0</accession>
<sequence length="280" mass="29041">MADQSGDSGEGVTDGGDGGGDQQHEAGSSDEGRVRESDPRATDTTGAMGPGTKPLGTGTAAGDSEQTRGGSGGDASEDDRRATEPDARATEQAGAVGSSSGPEDSGMVAEGPPMVERGSGGAEGSRAVGDDIEPSQTPLRDSAKGKWAVIEEEHVDEVRMEKEQTTEAAPVEIREEDIAFRPPASAARSSRHVPITYADIAEHAPDEILARVLENHPEIGEYVLKAKEDRAKAIEAAEAVARAEREAGRERAGPEGLAADMEAEERDAEEAQGPRATTTD</sequence>
<name>A0ACC0N3X0_RHOML</name>
<evidence type="ECO:0000313" key="2">
    <source>
        <dbReference type="Proteomes" id="UP001062846"/>
    </source>
</evidence>
<keyword evidence="2" id="KW-1185">Reference proteome</keyword>
<dbReference type="EMBL" id="CM046394">
    <property type="protein sequence ID" value="KAI8547524.1"/>
    <property type="molecule type" value="Genomic_DNA"/>
</dbReference>
<evidence type="ECO:0000313" key="1">
    <source>
        <dbReference type="EMBL" id="KAI8547524.1"/>
    </source>
</evidence>
<proteinExistence type="predicted"/>
<comment type="caution">
    <text evidence="1">The sequence shown here is derived from an EMBL/GenBank/DDBJ whole genome shotgun (WGS) entry which is preliminary data.</text>
</comment>
<dbReference type="Proteomes" id="UP001062846">
    <property type="component" value="Chromosome 7"/>
</dbReference>
<organism evidence="1 2">
    <name type="scientific">Rhododendron molle</name>
    <name type="common">Chinese azalea</name>
    <name type="synonym">Azalea mollis</name>
    <dbReference type="NCBI Taxonomy" id="49168"/>
    <lineage>
        <taxon>Eukaryota</taxon>
        <taxon>Viridiplantae</taxon>
        <taxon>Streptophyta</taxon>
        <taxon>Embryophyta</taxon>
        <taxon>Tracheophyta</taxon>
        <taxon>Spermatophyta</taxon>
        <taxon>Magnoliopsida</taxon>
        <taxon>eudicotyledons</taxon>
        <taxon>Gunneridae</taxon>
        <taxon>Pentapetalae</taxon>
        <taxon>asterids</taxon>
        <taxon>Ericales</taxon>
        <taxon>Ericaceae</taxon>
        <taxon>Ericoideae</taxon>
        <taxon>Rhodoreae</taxon>
        <taxon>Rhododendron</taxon>
    </lineage>
</organism>
<protein>
    <submittedName>
        <fullName evidence="1">Uncharacterized protein</fullName>
    </submittedName>
</protein>
<reference evidence="1" key="1">
    <citation type="submission" date="2022-02" db="EMBL/GenBank/DDBJ databases">
        <title>Plant Genome Project.</title>
        <authorList>
            <person name="Zhang R.-G."/>
        </authorList>
    </citation>
    <scope>NUCLEOTIDE SEQUENCE</scope>
    <source>
        <strain evidence="1">AT1</strain>
    </source>
</reference>
<gene>
    <name evidence="1" type="ORF">RHMOL_Rhmol07G0202600</name>
</gene>